<evidence type="ECO:0000313" key="13">
    <source>
        <dbReference type="Proteomes" id="UP001317963"/>
    </source>
</evidence>
<proteinExistence type="inferred from homology"/>
<evidence type="ECO:0000256" key="2">
    <source>
        <dbReference type="ARBA" id="ARBA00010790"/>
    </source>
</evidence>
<evidence type="ECO:0000256" key="8">
    <source>
        <dbReference type="RuleBase" id="RU003969"/>
    </source>
</evidence>
<keyword evidence="3 7" id="KW-0285">Flavoprotein</keyword>
<dbReference type="InterPro" id="IPR012132">
    <property type="entry name" value="GMC_OxRdtase"/>
</dbReference>
<sequence length="569" mass="61903">MAQTYDYIIVGGGSAGCVLANRLSANSEVSVLLLEAGGSGRSIFVDMPSAFAIPMASKEFNWGFFSEPEPGLDGRPMDAARGRGLGGSSAINGMVYVRGHPGDFDEWEMLGAEGWNYASCLPYFQRAETWMHGGDDYRGGDGPVGTCNGNNRKNPLYQAFVDAGEEAGYGLTDDYNGFRQEGFGPMHMTVKGGMRSSTRRAYLEAARSRPNLTVITRAEVECVGLEAGVARTVAYWRHGSRQEVVAKQEIILSAGSIGSPSILQRSGIGPRDVLEKADVSVIHELPGVGANLTDHLEVYFQYRCKAPITLNGALDPLSKLKIGAQWLLTKTGLGASNHFESCGFIRTRAGVAWPDIQYHFLPGAVRYDGNAAFDGHGFQVHVGPNKPESRGHVHIRSRDIREAPEIVFNYLATEKDREDWRICLRLTREILNQPALDGFRGAEIQPAIDLSDDEAVDAWVRDNVETAYHPSCSCRMGGADDALAVVDANCRVRGVTGLRVVDSSVFPSIPNGNLNAPTIMVAERAAALIRNETMLASDAKRWQPTDWQSTQREGSAQRPLDTDMLSAAR</sequence>
<dbReference type="PROSITE" id="PS00624">
    <property type="entry name" value="GMC_OXRED_2"/>
    <property type="match status" value="1"/>
</dbReference>
<feature type="domain" description="Glucose-methanol-choline oxidoreductase N-terminal" evidence="10">
    <location>
        <begin position="82"/>
        <end position="105"/>
    </location>
</feature>
<dbReference type="NCBIfam" id="NF002550">
    <property type="entry name" value="PRK02106.1"/>
    <property type="match status" value="1"/>
</dbReference>
<dbReference type="NCBIfam" id="TIGR01810">
    <property type="entry name" value="betA"/>
    <property type="match status" value="1"/>
</dbReference>
<dbReference type="Proteomes" id="UP001317963">
    <property type="component" value="Chromosome"/>
</dbReference>
<organism evidence="12 13">
    <name type="scientific">Candidatus Paraluminiphilus aquimaris</name>
    <dbReference type="NCBI Taxonomy" id="2518994"/>
    <lineage>
        <taxon>Bacteria</taxon>
        <taxon>Pseudomonadati</taxon>
        <taxon>Pseudomonadota</taxon>
        <taxon>Gammaproteobacteria</taxon>
        <taxon>Cellvibrionales</taxon>
        <taxon>Halieaceae</taxon>
        <taxon>Candidatus Paraluminiphilus</taxon>
    </lineage>
</organism>
<keyword evidence="4 7" id="KW-0274">FAD</keyword>
<evidence type="ECO:0000256" key="7">
    <source>
        <dbReference type="RuleBase" id="RU003968"/>
    </source>
</evidence>
<feature type="compositionally biased region" description="Polar residues" evidence="9">
    <location>
        <begin position="545"/>
        <end position="554"/>
    </location>
</feature>
<accession>A0ABY6Q5F5</accession>
<evidence type="ECO:0000256" key="4">
    <source>
        <dbReference type="ARBA" id="ARBA00022827"/>
    </source>
</evidence>
<dbReference type="SUPFAM" id="SSF54373">
    <property type="entry name" value="FAD-linked reductases, C-terminal domain"/>
    <property type="match status" value="1"/>
</dbReference>
<comment type="catalytic activity">
    <reaction evidence="8">
        <text>choline + A = betaine aldehyde + AH2</text>
        <dbReference type="Rhea" id="RHEA:17433"/>
        <dbReference type="ChEBI" id="CHEBI:13193"/>
        <dbReference type="ChEBI" id="CHEBI:15354"/>
        <dbReference type="ChEBI" id="CHEBI:15710"/>
        <dbReference type="ChEBI" id="CHEBI:17499"/>
        <dbReference type="EC" id="1.1.99.1"/>
    </reaction>
</comment>
<keyword evidence="13" id="KW-1185">Reference proteome</keyword>
<evidence type="ECO:0000256" key="1">
    <source>
        <dbReference type="ARBA" id="ARBA00001974"/>
    </source>
</evidence>
<dbReference type="PROSITE" id="PS00623">
    <property type="entry name" value="GMC_OXRED_1"/>
    <property type="match status" value="1"/>
</dbReference>
<dbReference type="PIRSF" id="PIRSF000137">
    <property type="entry name" value="Alcohol_oxidase"/>
    <property type="match status" value="1"/>
</dbReference>
<comment type="pathway">
    <text evidence="8">Amine and polyamine biosynthesis; betaine biosynthesis via choline pathway; betaine aldehyde from choline (cytochrome c reductase route): step 1/1.</text>
</comment>
<gene>
    <name evidence="12" type="primary">betA</name>
    <name evidence="12" type="ORF">E0F26_05160</name>
</gene>
<dbReference type="InterPro" id="IPR007867">
    <property type="entry name" value="GMC_OxRtase_C"/>
</dbReference>
<dbReference type="Pfam" id="PF00732">
    <property type="entry name" value="GMC_oxred_N"/>
    <property type="match status" value="1"/>
</dbReference>
<dbReference type="Pfam" id="PF05199">
    <property type="entry name" value="GMC_oxred_C"/>
    <property type="match status" value="1"/>
</dbReference>
<dbReference type="Gene3D" id="3.30.560.10">
    <property type="entry name" value="Glucose Oxidase, domain 3"/>
    <property type="match status" value="1"/>
</dbReference>
<reference evidence="12 13" key="1">
    <citation type="submission" date="2019-02" db="EMBL/GenBank/DDBJ databases">
        <title>Halieaceae_genomes.</title>
        <authorList>
            <person name="Li S.-H."/>
        </authorList>
    </citation>
    <scope>NUCLEOTIDE SEQUENCE [LARGE SCALE GENOMIC DNA]</scope>
    <source>
        <strain evidence="12 13">JH123</strain>
    </source>
</reference>
<protein>
    <recommendedName>
        <fullName evidence="6 8">Choline dehydrogenase</fullName>
        <ecNumber evidence="6 8">1.1.99.1</ecNumber>
    </recommendedName>
</protein>
<feature type="domain" description="Glucose-methanol-choline oxidoreductase N-terminal" evidence="11">
    <location>
        <begin position="255"/>
        <end position="269"/>
    </location>
</feature>
<dbReference type="GO" id="GO:0008812">
    <property type="term" value="F:choline dehydrogenase activity"/>
    <property type="evidence" value="ECO:0007669"/>
    <property type="project" value="UniProtKB-EC"/>
</dbReference>
<dbReference type="InterPro" id="IPR011533">
    <property type="entry name" value="BetA"/>
</dbReference>
<keyword evidence="5 12" id="KW-0560">Oxidoreductase</keyword>
<dbReference type="Gene3D" id="3.50.50.60">
    <property type="entry name" value="FAD/NAD(P)-binding domain"/>
    <property type="match status" value="1"/>
</dbReference>
<evidence type="ECO:0000256" key="9">
    <source>
        <dbReference type="SAM" id="MobiDB-lite"/>
    </source>
</evidence>
<dbReference type="PANTHER" id="PTHR11552">
    <property type="entry name" value="GLUCOSE-METHANOL-CHOLINE GMC OXIDOREDUCTASE"/>
    <property type="match status" value="1"/>
</dbReference>
<dbReference type="InterPro" id="IPR000172">
    <property type="entry name" value="GMC_OxRdtase_N"/>
</dbReference>
<evidence type="ECO:0000256" key="5">
    <source>
        <dbReference type="ARBA" id="ARBA00023002"/>
    </source>
</evidence>
<evidence type="ECO:0000259" key="10">
    <source>
        <dbReference type="PROSITE" id="PS00623"/>
    </source>
</evidence>
<dbReference type="EC" id="1.1.99.1" evidence="6 8"/>
<dbReference type="InterPro" id="IPR036188">
    <property type="entry name" value="FAD/NAD-bd_sf"/>
</dbReference>
<name>A0ABY6Q5F5_9GAMM</name>
<evidence type="ECO:0000259" key="11">
    <source>
        <dbReference type="PROSITE" id="PS00624"/>
    </source>
</evidence>
<evidence type="ECO:0000256" key="6">
    <source>
        <dbReference type="NCBIfam" id="TIGR01810"/>
    </source>
</evidence>
<dbReference type="SUPFAM" id="SSF51905">
    <property type="entry name" value="FAD/NAD(P)-binding domain"/>
    <property type="match status" value="1"/>
</dbReference>
<dbReference type="EMBL" id="CP036501">
    <property type="protein sequence ID" value="UZP74168.1"/>
    <property type="molecule type" value="Genomic_DNA"/>
</dbReference>
<evidence type="ECO:0000256" key="3">
    <source>
        <dbReference type="ARBA" id="ARBA00022630"/>
    </source>
</evidence>
<feature type="region of interest" description="Disordered" evidence="9">
    <location>
        <begin position="539"/>
        <end position="569"/>
    </location>
</feature>
<dbReference type="RefSeq" id="WP_279242975.1">
    <property type="nucleotide sequence ID" value="NZ_CP036501.1"/>
</dbReference>
<dbReference type="PANTHER" id="PTHR11552:SF147">
    <property type="entry name" value="CHOLINE DEHYDROGENASE, MITOCHONDRIAL"/>
    <property type="match status" value="1"/>
</dbReference>
<comment type="similarity">
    <text evidence="2 7">Belongs to the GMC oxidoreductase family.</text>
</comment>
<comment type="cofactor">
    <cofactor evidence="1">
        <name>FAD</name>
        <dbReference type="ChEBI" id="CHEBI:57692"/>
    </cofactor>
</comment>
<evidence type="ECO:0000313" key="12">
    <source>
        <dbReference type="EMBL" id="UZP74168.1"/>
    </source>
</evidence>